<dbReference type="Pfam" id="PF04796">
    <property type="entry name" value="RepA_C"/>
    <property type="match status" value="1"/>
</dbReference>
<reference evidence="1 2" key="1">
    <citation type="submission" date="2019-03" db="EMBL/GenBank/DDBJ databases">
        <title>Dyadobacter AR-3-6 sp. nov., isolated from arctic soil.</title>
        <authorList>
            <person name="Chaudhary D.K."/>
        </authorList>
    </citation>
    <scope>NUCLEOTIDE SEQUENCE [LARGE SCALE GENOMIC DNA]</scope>
    <source>
        <strain evidence="1 2">AR-3-6</strain>
    </source>
</reference>
<name>A0A4V2Z2A2_9BACT</name>
<keyword evidence="2" id="KW-1185">Reference proteome</keyword>
<dbReference type="EMBL" id="SMFL01000031">
    <property type="protein sequence ID" value="TDE08058.1"/>
    <property type="molecule type" value="Genomic_DNA"/>
</dbReference>
<dbReference type="OrthoDB" id="932750at2"/>
<organism evidence="1 2">
    <name type="scientific">Dyadobacter psychrotolerans</name>
    <dbReference type="NCBI Taxonomy" id="2541721"/>
    <lineage>
        <taxon>Bacteria</taxon>
        <taxon>Pseudomonadati</taxon>
        <taxon>Bacteroidota</taxon>
        <taxon>Cytophagia</taxon>
        <taxon>Cytophagales</taxon>
        <taxon>Spirosomataceae</taxon>
        <taxon>Dyadobacter</taxon>
    </lineage>
</organism>
<dbReference type="InterPro" id="IPR006881">
    <property type="entry name" value="RepA_C"/>
</dbReference>
<evidence type="ECO:0000313" key="1">
    <source>
        <dbReference type="EMBL" id="TDE08058.1"/>
    </source>
</evidence>
<gene>
    <name evidence="1" type="ORF">E0F88_33270</name>
</gene>
<accession>A0A4V2Z2A2</accession>
<dbReference type="Proteomes" id="UP000294850">
    <property type="component" value="Unassembled WGS sequence"/>
</dbReference>
<protein>
    <submittedName>
        <fullName evidence="1">Plasmid encoded RepA protein</fullName>
    </submittedName>
</protein>
<comment type="caution">
    <text evidence="1">The sequence shown here is derived from an EMBL/GenBank/DDBJ whole genome shotgun (WGS) entry which is preliminary data.</text>
</comment>
<proteinExistence type="predicted"/>
<dbReference type="AlphaFoldDB" id="A0A4V2Z2A2"/>
<sequence>MGTKMSEEKPQKLSRYAESRHKLIMESFNISRDDREQLYMPVALAHVYFPRRDVKLDPTESYIHKSGHFQLNISQLPVPNIHTGKNQFLGLPFGPKARLLLGVINALALQQGSNKIEIEADSLPKFLQKIGLTDGGNQISQARNQIARLSASLISVAYRDTDGSSVHGQMPIVKGFDLFPKTHPEQLLLWRRNIVLSLDYWDELQKHPLPLSMEHLKILSGNARAIDFYTWMAYRLHSLDKELFLSWATMKDIFGGDIGTMKNFKVKMRQTADLVKLAYSDAKFSFDGEGWRFRKSLAPIQKKILLP</sequence>
<evidence type="ECO:0000313" key="2">
    <source>
        <dbReference type="Proteomes" id="UP000294850"/>
    </source>
</evidence>